<name>A0A835YR83_9STRA</name>
<dbReference type="EMBL" id="JAFCMP010000412">
    <property type="protein sequence ID" value="KAG5180077.1"/>
    <property type="molecule type" value="Genomic_DNA"/>
</dbReference>
<feature type="domain" description="ESF1 RRM" evidence="3">
    <location>
        <begin position="198"/>
        <end position="276"/>
    </location>
</feature>
<dbReference type="Proteomes" id="UP000664859">
    <property type="component" value="Unassembled WGS sequence"/>
</dbReference>
<feature type="region of interest" description="Disordered" evidence="1">
    <location>
        <begin position="1"/>
        <end position="52"/>
    </location>
</feature>
<evidence type="ECO:0000259" key="2">
    <source>
        <dbReference type="Pfam" id="PF00172"/>
    </source>
</evidence>
<dbReference type="OrthoDB" id="431825at2759"/>
<feature type="compositionally biased region" description="Basic and acidic residues" evidence="1">
    <location>
        <begin position="84"/>
        <end position="98"/>
    </location>
</feature>
<evidence type="ECO:0000259" key="3">
    <source>
        <dbReference type="Pfam" id="PF25121"/>
    </source>
</evidence>
<evidence type="ECO:0000256" key="1">
    <source>
        <dbReference type="SAM" id="MobiDB-lite"/>
    </source>
</evidence>
<dbReference type="GO" id="GO:0000981">
    <property type="term" value="F:DNA-binding transcription factor activity, RNA polymerase II-specific"/>
    <property type="evidence" value="ECO:0007669"/>
    <property type="project" value="InterPro"/>
</dbReference>
<dbReference type="CDD" id="cd00067">
    <property type="entry name" value="GAL4"/>
    <property type="match status" value="1"/>
</dbReference>
<gene>
    <name evidence="4" type="ORF">JKP88DRAFT_349667</name>
</gene>
<dbReference type="InterPro" id="IPR039754">
    <property type="entry name" value="Esf1"/>
</dbReference>
<feature type="compositionally biased region" description="Basic and acidic residues" evidence="1">
    <location>
        <begin position="511"/>
        <end position="523"/>
    </location>
</feature>
<dbReference type="Pfam" id="PF00172">
    <property type="entry name" value="Zn_clus"/>
    <property type="match status" value="1"/>
</dbReference>
<feature type="compositionally biased region" description="Basic and acidic residues" evidence="1">
    <location>
        <begin position="40"/>
        <end position="51"/>
    </location>
</feature>
<dbReference type="InterPro" id="IPR056750">
    <property type="entry name" value="RRM_ESF1"/>
</dbReference>
<evidence type="ECO:0000313" key="5">
    <source>
        <dbReference type="Proteomes" id="UP000664859"/>
    </source>
</evidence>
<dbReference type="AlphaFoldDB" id="A0A835YR83"/>
<sequence length="1189" mass="129029">MSKGKTRTKRGKEGGGDFDAPIVDDGRFSGMHTAPTFRRAKTDSRKVKLDPRFTAVLSDKRFQAAKSELSAFYRVEDEDEDDAEPARPEHGDYDHDSESDGAGSSGSASGSESEPGGDDTADAAARVRKVEKAKQQPTSVVDMEARVEYLNKVARGEISGSGSSNDSSDDSGSDAESGAELDEEVDDDAEDVPMGDATCRLALMNCDWEHIKAVDIMVLCSSFCPGQASVTRVSVYLSQYGREKLEEEASSTSTAGKLGPLSIMQRLGQEVQQQKHKIKAADAGTAKDGRVTERSKPGLIVETVEDGEDGGLAKTNGSGKSPDGFDQEALRAYELQKLKYYFAVVECSTKAAADVIYKEVDGMEFESSRVALDLRFVVCTWDEAPDDRLRLVAGSGGWRQALSKGDDPGENFAAYLASSDGSSSGSSSESEVEVEDVGRSNGRSAGGKAPAKRKSKEKEKEAARVRRLLLGSIGLSDDEAEGNSGEDEEVDAEITYTPGSNSASKAAKLKARLEERQKAKQMESETPWEAFQRKTAEKKQSRRQKKKADSDNRGSEAEEDDLFGAPAKPNKHDDFFAEETGENASDDDMEGGGEAAKRRPAEANESELALLLAGDNDEEDERNFDMRALMREEKVKGKKLRGKRKRKEEARDRAPGQGFNVDVKDDRFAAVLEGDSRFENLHVGGAGADKAEAERGGSRKRSRSAEGALAGQPGAVLRASITEDCLIITKTCDRMQRQCNAGQPCSTCVRLGLACTYSPDLLPLVEAVYHGGSFRAGPATGLVGRLENYFLASYLKDLHGFTPLACESIVVRGMMQAFADRAAAALGACFDEPDVQVVRAYLLLGTLHSMLGNASKAKRYAHFSQTLHAGLAGQMREDSSWLESECALLQTLIQAYGPRLLDSPDAMRKPPDNPEGIDVPQMSLMAQRGHVRSPINALRIMIGLQGFASKALDHRSTCAEVRHSLLLLEHAWDGVLAVITNSGLQDCVAVTAPQCLYHGITLVMQGRLAMGVEHIERGINLAITRPGLVTFTIWWHCLHCAAITMAHLNRVDTYLRLKDVYDRHTHPGTQLPSLADYHADCGSVCGPDQYCQQFRHWLERRLPRDCDGQVHGAVEIGCDAANAAMAPAAAELQDDLGLEEVDVENLLALGEEGRMAAMMAQHANADPRHVLLEVFGAHRGEQLRSVFDI</sequence>
<evidence type="ECO:0000313" key="4">
    <source>
        <dbReference type="EMBL" id="KAG5180077.1"/>
    </source>
</evidence>
<keyword evidence="5" id="KW-1185">Reference proteome</keyword>
<dbReference type="GO" id="GO:0006364">
    <property type="term" value="P:rRNA processing"/>
    <property type="evidence" value="ECO:0007669"/>
    <property type="project" value="InterPro"/>
</dbReference>
<feature type="domain" description="Zn(2)-C6 fungal-type" evidence="2">
    <location>
        <begin position="731"/>
        <end position="759"/>
    </location>
</feature>
<dbReference type="PANTHER" id="PTHR12202">
    <property type="entry name" value="ESF1 HOMOLOG"/>
    <property type="match status" value="1"/>
</dbReference>
<reference evidence="4" key="1">
    <citation type="submission" date="2021-02" db="EMBL/GenBank/DDBJ databases">
        <title>First Annotated Genome of the Yellow-green Alga Tribonema minus.</title>
        <authorList>
            <person name="Mahan K.M."/>
        </authorList>
    </citation>
    <scope>NUCLEOTIDE SEQUENCE</scope>
    <source>
        <strain evidence="4">UTEX B ZZ1240</strain>
    </source>
</reference>
<dbReference type="GO" id="GO:0003723">
    <property type="term" value="F:RNA binding"/>
    <property type="evidence" value="ECO:0007669"/>
    <property type="project" value="TreeGrafter"/>
</dbReference>
<comment type="caution">
    <text evidence="4">The sequence shown here is derived from an EMBL/GenBank/DDBJ whole genome shotgun (WGS) entry which is preliminary data.</text>
</comment>
<feature type="region of interest" description="Disordered" evidence="1">
    <location>
        <begin position="412"/>
        <end position="461"/>
    </location>
</feature>
<feature type="compositionally biased region" description="Basic residues" evidence="1">
    <location>
        <begin position="1"/>
        <end position="10"/>
    </location>
</feature>
<dbReference type="InterPro" id="IPR001138">
    <property type="entry name" value="Zn2Cys6_DnaBD"/>
</dbReference>
<protein>
    <submittedName>
        <fullName evidence="4">Uncharacterized protein</fullName>
    </submittedName>
</protein>
<feature type="domain" description="ESF1 RRM" evidence="3">
    <location>
        <begin position="317"/>
        <end position="377"/>
    </location>
</feature>
<feature type="compositionally biased region" description="Acidic residues" evidence="1">
    <location>
        <begin position="167"/>
        <end position="192"/>
    </location>
</feature>
<accession>A0A835YR83</accession>
<dbReference type="PANTHER" id="PTHR12202:SF0">
    <property type="entry name" value="ESF1 HOMOLOG"/>
    <property type="match status" value="1"/>
</dbReference>
<proteinExistence type="predicted"/>
<feature type="compositionally biased region" description="Acidic residues" evidence="1">
    <location>
        <begin position="576"/>
        <end position="591"/>
    </location>
</feature>
<feature type="region of interest" description="Disordered" evidence="1">
    <location>
        <begin position="157"/>
        <end position="192"/>
    </location>
</feature>
<organism evidence="4 5">
    <name type="scientific">Tribonema minus</name>
    <dbReference type="NCBI Taxonomy" id="303371"/>
    <lineage>
        <taxon>Eukaryota</taxon>
        <taxon>Sar</taxon>
        <taxon>Stramenopiles</taxon>
        <taxon>Ochrophyta</taxon>
        <taxon>PX clade</taxon>
        <taxon>Xanthophyceae</taxon>
        <taxon>Tribonematales</taxon>
        <taxon>Tribonemataceae</taxon>
        <taxon>Tribonema</taxon>
    </lineage>
</organism>
<feature type="region of interest" description="Disordered" evidence="1">
    <location>
        <begin position="682"/>
        <end position="709"/>
    </location>
</feature>
<feature type="region of interest" description="Disordered" evidence="1">
    <location>
        <begin position="635"/>
        <end position="658"/>
    </location>
</feature>
<dbReference type="GO" id="GO:0008270">
    <property type="term" value="F:zinc ion binding"/>
    <property type="evidence" value="ECO:0007669"/>
    <property type="project" value="InterPro"/>
</dbReference>
<feature type="compositionally biased region" description="Basic residues" evidence="1">
    <location>
        <begin position="636"/>
        <end position="646"/>
    </location>
</feature>
<feature type="region of interest" description="Disordered" evidence="1">
    <location>
        <begin position="475"/>
        <end position="615"/>
    </location>
</feature>
<feature type="compositionally biased region" description="Acidic residues" evidence="1">
    <location>
        <begin position="476"/>
        <end position="492"/>
    </location>
</feature>
<dbReference type="Pfam" id="PF25121">
    <property type="entry name" value="RRM_ESF1"/>
    <property type="match status" value="2"/>
</dbReference>
<feature type="compositionally biased region" description="Low complexity" evidence="1">
    <location>
        <begin position="100"/>
        <end position="114"/>
    </location>
</feature>
<feature type="compositionally biased region" description="Low complexity" evidence="1">
    <location>
        <begin position="418"/>
        <end position="429"/>
    </location>
</feature>
<feature type="compositionally biased region" description="Basic and acidic residues" evidence="1">
    <location>
        <begin position="547"/>
        <end position="556"/>
    </location>
</feature>
<feature type="region of interest" description="Disordered" evidence="1">
    <location>
        <begin position="71"/>
        <end position="143"/>
    </location>
</feature>